<keyword evidence="7" id="KW-1015">Disulfide bond</keyword>
<feature type="transmembrane region" description="Helical" evidence="9">
    <location>
        <begin position="548"/>
        <end position="570"/>
    </location>
</feature>
<feature type="binding site" evidence="6">
    <location>
        <position position="70"/>
    </location>
    <ligand>
        <name>Na(+)</name>
        <dbReference type="ChEBI" id="CHEBI:29101"/>
        <label>1</label>
    </ligand>
</feature>
<dbReference type="AlphaFoldDB" id="A0A8C9TEM0"/>
<feature type="transmembrane region" description="Helical" evidence="9">
    <location>
        <begin position="252"/>
        <end position="277"/>
    </location>
</feature>
<keyword evidence="4 9" id="KW-1133">Transmembrane helix</keyword>
<feature type="binding site" evidence="6">
    <location>
        <position position="63"/>
    </location>
    <ligand>
        <name>Na(+)</name>
        <dbReference type="ChEBI" id="CHEBI:29101"/>
        <label>1</label>
    </ligand>
</feature>
<feature type="disulfide bond" evidence="7">
    <location>
        <begin position="169"/>
        <end position="178"/>
    </location>
</feature>
<evidence type="ECO:0000256" key="2">
    <source>
        <dbReference type="ARBA" id="ARBA00022448"/>
    </source>
</evidence>
<dbReference type="SUPFAM" id="SSF161070">
    <property type="entry name" value="SNF-like"/>
    <property type="match status" value="1"/>
</dbReference>
<keyword evidence="6" id="KW-0479">Metal-binding</keyword>
<evidence type="ECO:0000256" key="5">
    <source>
        <dbReference type="ARBA" id="ARBA00023136"/>
    </source>
</evidence>
<dbReference type="PANTHER" id="PTHR11616:SF141">
    <property type="entry name" value="SODIUM- AND CHLORIDE-DEPENDENT TAURINE TRANSPORTER"/>
    <property type="match status" value="1"/>
</dbReference>
<feature type="transmembrane region" description="Helical" evidence="9">
    <location>
        <begin position="57"/>
        <end position="75"/>
    </location>
</feature>
<feature type="binding site" evidence="6">
    <location>
        <position position="408"/>
    </location>
    <ligand>
        <name>Na(+)</name>
        <dbReference type="ChEBI" id="CHEBI:29101"/>
        <label>1</label>
    </ligand>
</feature>
<feature type="binding site" evidence="6">
    <location>
        <position position="340"/>
    </location>
    <ligand>
        <name>Na(+)</name>
        <dbReference type="ChEBI" id="CHEBI:29101"/>
        <label>1</label>
    </ligand>
</feature>
<dbReference type="Proteomes" id="UP000694397">
    <property type="component" value="Chromosome 1"/>
</dbReference>
<feature type="transmembrane region" description="Helical" evidence="9">
    <location>
        <begin position="437"/>
        <end position="458"/>
    </location>
</feature>
<feature type="binding site" evidence="6">
    <location>
        <position position="308"/>
    </location>
    <ligand>
        <name>Na(+)</name>
        <dbReference type="ChEBI" id="CHEBI:29101"/>
        <label>1</label>
    </ligand>
</feature>
<feature type="transmembrane region" description="Helical" evidence="9">
    <location>
        <begin position="388"/>
        <end position="407"/>
    </location>
</feature>
<feature type="transmembrane region" description="Helical" evidence="9">
    <location>
        <begin position="225"/>
        <end position="243"/>
    </location>
</feature>
<feature type="binding site" evidence="6">
    <location>
        <position position="409"/>
    </location>
    <ligand>
        <name>Na(+)</name>
        <dbReference type="ChEBI" id="CHEBI:29101"/>
        <label>1</label>
    </ligand>
</feature>
<organism evidence="10 11">
    <name type="scientific">Scleropages formosus</name>
    <name type="common">Asian bonytongue</name>
    <name type="synonym">Osteoglossum formosum</name>
    <dbReference type="NCBI Taxonomy" id="113540"/>
    <lineage>
        <taxon>Eukaryota</taxon>
        <taxon>Metazoa</taxon>
        <taxon>Chordata</taxon>
        <taxon>Craniata</taxon>
        <taxon>Vertebrata</taxon>
        <taxon>Euteleostomi</taxon>
        <taxon>Actinopterygii</taxon>
        <taxon>Neopterygii</taxon>
        <taxon>Teleostei</taxon>
        <taxon>Osteoglossocephala</taxon>
        <taxon>Osteoglossomorpha</taxon>
        <taxon>Osteoglossiformes</taxon>
        <taxon>Osteoglossidae</taxon>
        <taxon>Scleropages</taxon>
    </lineage>
</organism>
<gene>
    <name evidence="10" type="primary">LOC108941934</name>
</gene>
<dbReference type="PROSITE" id="PS50267">
    <property type="entry name" value="NA_NEUROTRAN_SYMP_3"/>
    <property type="match status" value="1"/>
</dbReference>
<dbReference type="GO" id="GO:0005369">
    <property type="term" value="F:taurine:sodium symporter activity"/>
    <property type="evidence" value="ECO:0007669"/>
    <property type="project" value="TreeGrafter"/>
</dbReference>
<sequence>MNGTVTTPYGLRQEIEEKYAHVRRARAQDQKVTIYHWYDHAEGKAPQREKWASKLDFVLSVAGGFVGLGNVWRFPYLCYKNGGGAFLIPYFIFLFGGGLPVFFLEVALGQFTSEGGITCWEKLCPIFTGIGYASIVIVSLLNVYYIVILAWGLYYLLQCFQTELPWAKCSRAWNTANCVEDTVRRNKSLWLAVNATNFTSPVTEFWEHNVLSISSGIEEVGALKWDLALCLLAVWVICFFCIWKGVKSTGKVVYITATFPFVMLFVLLIRGVTLPGASEGIKFYLYPDLSRLADPEVWIDAGTQIFFSYAICLGAMTSLGSYNKYKYNCYRDCLLLGGLNSGTSFVSGFAIFSVLGFMAQEQGVDIADVAESGPGLAFIAYPKAVSMMPFPTVWAILFFIMLLLLGLDSQFVEVEGQITSLVDLYPSFLRKGYRREIFIAIVCISFFFPFSQGGMYVFQLFDYYAASGVCLLWVAFFECVAVAWVYGVDNFYDAIEDMIGYRPSPWMKLSWTIITPVLCVGCFVFSLVKYKPLTYNKTYQYPDWSIGLGWALALASMVCIPMVVVIKIILNVIPVAEPGHMAYILQA</sequence>
<evidence type="ECO:0000256" key="7">
    <source>
        <dbReference type="PIRSR" id="PIRSR600175-2"/>
    </source>
</evidence>
<dbReference type="PRINTS" id="PR00176">
    <property type="entry name" value="NANEUSMPORT"/>
</dbReference>
<reference evidence="10" key="2">
    <citation type="submission" date="2025-08" db="UniProtKB">
        <authorList>
            <consortium name="Ensembl"/>
        </authorList>
    </citation>
    <scope>IDENTIFICATION</scope>
</reference>
<dbReference type="PROSITE" id="PS00610">
    <property type="entry name" value="NA_NEUROTRAN_SYMP_1"/>
    <property type="match status" value="1"/>
</dbReference>
<dbReference type="GO" id="GO:0042995">
    <property type="term" value="C:cell projection"/>
    <property type="evidence" value="ECO:0007669"/>
    <property type="project" value="TreeGrafter"/>
</dbReference>
<evidence type="ECO:0000256" key="6">
    <source>
        <dbReference type="PIRSR" id="PIRSR600175-1"/>
    </source>
</evidence>
<keyword evidence="8" id="KW-0769">Symport</keyword>
<comment type="similarity">
    <text evidence="8">Belongs to the sodium:neurotransmitter symporter (SNF) (TC 2.A.22) family.</text>
</comment>
<keyword evidence="5 9" id="KW-0472">Membrane</keyword>
<dbReference type="InterPro" id="IPR037272">
    <property type="entry name" value="SNS_sf"/>
</dbReference>
<evidence type="ECO:0000256" key="4">
    <source>
        <dbReference type="ARBA" id="ARBA00022989"/>
    </source>
</evidence>
<evidence type="ECO:0000313" key="11">
    <source>
        <dbReference type="Proteomes" id="UP000694397"/>
    </source>
</evidence>
<comment type="subcellular location">
    <subcellularLocation>
        <location evidence="1">Membrane</location>
        <topology evidence="1">Multi-pass membrane protein</topology>
    </subcellularLocation>
</comment>
<feature type="binding site" evidence="6">
    <location>
        <position position="405"/>
    </location>
    <ligand>
        <name>Na(+)</name>
        <dbReference type="ChEBI" id="CHEBI:29101"/>
        <label>1</label>
    </ligand>
</feature>
<evidence type="ECO:0000313" key="10">
    <source>
        <dbReference type="Ensembl" id="ENSSFOP00015052579.1"/>
    </source>
</evidence>
<feature type="transmembrane region" description="Helical" evidence="9">
    <location>
        <begin position="129"/>
        <end position="157"/>
    </location>
</feature>
<dbReference type="PROSITE" id="PS00754">
    <property type="entry name" value="NA_NEUROTRAN_SYMP_2"/>
    <property type="match status" value="1"/>
</dbReference>
<proteinExistence type="inferred from homology"/>
<feature type="transmembrane region" description="Helical" evidence="9">
    <location>
        <begin position="464"/>
        <end position="488"/>
    </location>
</feature>
<keyword evidence="11" id="KW-1185">Reference proteome</keyword>
<reference evidence="10 11" key="1">
    <citation type="submission" date="2019-04" db="EMBL/GenBank/DDBJ databases">
        <authorList>
            <consortium name="Wellcome Sanger Institute Data Sharing"/>
        </authorList>
    </citation>
    <scope>NUCLEOTIDE SEQUENCE [LARGE SCALE GENOMIC DNA]</scope>
</reference>
<dbReference type="Pfam" id="PF00209">
    <property type="entry name" value="SNF"/>
    <property type="match status" value="1"/>
</dbReference>
<feature type="transmembrane region" description="Helical" evidence="9">
    <location>
        <begin position="334"/>
        <end position="359"/>
    </location>
</feature>
<dbReference type="GO" id="GO:0005332">
    <property type="term" value="F:gamma-aminobutyric acid:sodium:chloride symporter activity"/>
    <property type="evidence" value="ECO:0007669"/>
    <property type="project" value="TreeGrafter"/>
</dbReference>
<keyword evidence="6" id="KW-0915">Sodium</keyword>
<keyword evidence="2 8" id="KW-0813">Transport</keyword>
<feature type="transmembrane region" description="Helical" evidence="9">
    <location>
        <begin position="509"/>
        <end position="528"/>
    </location>
</feature>
<dbReference type="GO" id="GO:0046872">
    <property type="term" value="F:metal ion binding"/>
    <property type="evidence" value="ECO:0007669"/>
    <property type="project" value="UniProtKB-KW"/>
</dbReference>
<feature type="binding site" evidence="6">
    <location>
        <position position="66"/>
    </location>
    <ligand>
        <name>Na(+)</name>
        <dbReference type="ChEBI" id="CHEBI:29101"/>
        <label>1</label>
    </ligand>
</feature>
<accession>A0A8C9TEM0</accession>
<evidence type="ECO:0000256" key="9">
    <source>
        <dbReference type="SAM" id="Phobius"/>
    </source>
</evidence>
<keyword evidence="3 8" id="KW-0812">Transmembrane</keyword>
<evidence type="ECO:0000256" key="3">
    <source>
        <dbReference type="ARBA" id="ARBA00022692"/>
    </source>
</evidence>
<protein>
    <recommendedName>
        <fullName evidence="8">Transporter</fullName>
    </recommendedName>
</protein>
<dbReference type="PANTHER" id="PTHR11616">
    <property type="entry name" value="SODIUM/CHLORIDE DEPENDENT TRANSPORTER"/>
    <property type="match status" value="1"/>
</dbReference>
<dbReference type="GO" id="GO:0005886">
    <property type="term" value="C:plasma membrane"/>
    <property type="evidence" value="ECO:0007669"/>
    <property type="project" value="TreeGrafter"/>
</dbReference>
<feature type="transmembrane region" description="Helical" evidence="9">
    <location>
        <begin position="297"/>
        <end position="322"/>
    </location>
</feature>
<evidence type="ECO:0000256" key="1">
    <source>
        <dbReference type="ARBA" id="ARBA00004141"/>
    </source>
</evidence>
<name>A0A8C9TEM0_SCLFO</name>
<feature type="transmembrane region" description="Helical" evidence="9">
    <location>
        <begin position="87"/>
        <end position="108"/>
    </location>
</feature>
<evidence type="ECO:0000256" key="8">
    <source>
        <dbReference type="RuleBase" id="RU003732"/>
    </source>
</evidence>
<dbReference type="InterPro" id="IPR000175">
    <property type="entry name" value="Na/ntran_symport"/>
</dbReference>
<dbReference type="Ensembl" id="ENSSFOT00015070855.1">
    <property type="protein sequence ID" value="ENSSFOP00015052579.1"/>
    <property type="gene ID" value="ENSSFOG00015012499.2"/>
</dbReference>
<dbReference type="GeneTree" id="ENSGT00940000154583"/>
<reference evidence="10" key="3">
    <citation type="submission" date="2025-09" db="UniProtKB">
        <authorList>
            <consortium name="Ensembl"/>
        </authorList>
    </citation>
    <scope>IDENTIFICATION</scope>
</reference>